<dbReference type="AlphaFoldDB" id="A0A212T9C2"/>
<accession>A0A212T9C2</accession>
<keyword evidence="10" id="KW-1185">Reference proteome</keyword>
<dbReference type="InterPro" id="IPR039104">
    <property type="entry name" value="6PGL"/>
</dbReference>
<dbReference type="PANTHER" id="PTHR11054">
    <property type="entry name" value="6-PHOSPHOGLUCONOLACTONASE"/>
    <property type="match status" value="1"/>
</dbReference>
<dbReference type="GO" id="GO:0005975">
    <property type="term" value="P:carbohydrate metabolic process"/>
    <property type="evidence" value="ECO:0007669"/>
    <property type="project" value="UniProtKB-UniRule"/>
</dbReference>
<evidence type="ECO:0000256" key="6">
    <source>
        <dbReference type="ARBA" id="ARBA00020337"/>
    </source>
</evidence>
<name>A0A212T9C2_9BACT</name>
<keyword evidence="7" id="KW-0378">Hydrolase</keyword>
<proteinExistence type="inferred from homology"/>
<dbReference type="GO" id="GO:0017057">
    <property type="term" value="F:6-phosphogluconolactonase activity"/>
    <property type="evidence" value="ECO:0007669"/>
    <property type="project" value="UniProtKB-UniRule"/>
</dbReference>
<dbReference type="PANTHER" id="PTHR11054:SF0">
    <property type="entry name" value="6-PHOSPHOGLUCONOLACTONASE"/>
    <property type="match status" value="1"/>
</dbReference>
<evidence type="ECO:0000256" key="4">
    <source>
        <dbReference type="ARBA" id="ARBA00010662"/>
    </source>
</evidence>
<dbReference type="Proteomes" id="UP000198131">
    <property type="component" value="Unassembled WGS sequence"/>
</dbReference>
<dbReference type="EMBL" id="FYEW01000001">
    <property type="protein sequence ID" value="SNC62619.1"/>
    <property type="molecule type" value="Genomic_DNA"/>
</dbReference>
<evidence type="ECO:0000256" key="5">
    <source>
        <dbReference type="ARBA" id="ARBA00013198"/>
    </source>
</evidence>
<reference evidence="10" key="1">
    <citation type="submission" date="2017-06" db="EMBL/GenBank/DDBJ databases">
        <authorList>
            <person name="Varghese N."/>
            <person name="Submissions S."/>
        </authorList>
    </citation>
    <scope>NUCLEOTIDE SEQUENCE [LARGE SCALE GENOMIC DNA]</scope>
    <source>
        <strain evidence="10">DSM 11116</strain>
    </source>
</reference>
<sequence length="241" mass="26716">MQLHIFSLADEVLGHLADYFVQVARQAIAARGKFTVALSGGSSPKKLYELLASPAYRDQVNWQQVFFFFGDERYVPHTDAESNYRMARLTLLDPLLIAPEQVFAIDTILSPAEAAANYTQTIERFFGDESVQLDLVLLGLGDNSHTASLFPHTPVLHDTSVGAREVFLEDKQVYRITLTAPLLNQARAVAFLVYGPDKAAAVQRVLTEAPNIEEFPAQLIVPTTGELHWFLDESAASKLPK</sequence>
<dbReference type="InterPro" id="IPR006148">
    <property type="entry name" value="Glc/Gal-6P_isomerase"/>
</dbReference>
<dbReference type="InterPro" id="IPR037171">
    <property type="entry name" value="NagB/RpiA_transferase-like"/>
</dbReference>
<comment type="function">
    <text evidence="2 7">Hydrolysis of 6-phosphogluconolactone to 6-phosphogluconate.</text>
</comment>
<dbReference type="Gene3D" id="3.40.50.1360">
    <property type="match status" value="1"/>
</dbReference>
<dbReference type="SUPFAM" id="SSF100950">
    <property type="entry name" value="NagB/RpiA/CoA transferase-like"/>
    <property type="match status" value="1"/>
</dbReference>
<comment type="similarity">
    <text evidence="4 7">Belongs to the glucosamine/galactosamine-6-phosphate isomerase family. 6-phosphogluconolactonase subfamily.</text>
</comment>
<organism evidence="9 10">
    <name type="scientific">Hymenobacter gelipurpurascens</name>
    <dbReference type="NCBI Taxonomy" id="89968"/>
    <lineage>
        <taxon>Bacteria</taxon>
        <taxon>Pseudomonadati</taxon>
        <taxon>Bacteroidota</taxon>
        <taxon>Cytophagia</taxon>
        <taxon>Cytophagales</taxon>
        <taxon>Hymenobacteraceae</taxon>
        <taxon>Hymenobacter</taxon>
    </lineage>
</organism>
<evidence type="ECO:0000256" key="3">
    <source>
        <dbReference type="ARBA" id="ARBA00004961"/>
    </source>
</evidence>
<feature type="domain" description="Glucosamine/galactosamine-6-phosphate isomerase" evidence="8">
    <location>
        <begin position="9"/>
        <end position="229"/>
    </location>
</feature>
<dbReference type="EC" id="3.1.1.31" evidence="5 7"/>
<comment type="pathway">
    <text evidence="3 7">Carbohydrate degradation; pentose phosphate pathway; D-ribulose 5-phosphate from D-glucose 6-phosphate (oxidative stage): step 2/3.</text>
</comment>
<gene>
    <name evidence="7" type="primary">pgl</name>
    <name evidence="9" type="ORF">SAMN06265337_0708</name>
</gene>
<dbReference type="Pfam" id="PF01182">
    <property type="entry name" value="Glucosamine_iso"/>
    <property type="match status" value="1"/>
</dbReference>
<evidence type="ECO:0000256" key="7">
    <source>
        <dbReference type="RuleBase" id="RU365095"/>
    </source>
</evidence>
<evidence type="ECO:0000256" key="1">
    <source>
        <dbReference type="ARBA" id="ARBA00000832"/>
    </source>
</evidence>
<dbReference type="NCBIfam" id="TIGR01198">
    <property type="entry name" value="pgl"/>
    <property type="match status" value="1"/>
</dbReference>
<dbReference type="InterPro" id="IPR005900">
    <property type="entry name" value="6-phosphogluconolactonase_DevB"/>
</dbReference>
<protein>
    <recommendedName>
        <fullName evidence="6 7">6-phosphogluconolactonase</fullName>
        <shortName evidence="7">6PGL</shortName>
        <ecNumber evidence="5 7">3.1.1.31</ecNumber>
    </recommendedName>
</protein>
<evidence type="ECO:0000256" key="2">
    <source>
        <dbReference type="ARBA" id="ARBA00002681"/>
    </source>
</evidence>
<evidence type="ECO:0000259" key="8">
    <source>
        <dbReference type="Pfam" id="PF01182"/>
    </source>
</evidence>
<evidence type="ECO:0000313" key="9">
    <source>
        <dbReference type="EMBL" id="SNC62619.1"/>
    </source>
</evidence>
<dbReference type="CDD" id="cd01400">
    <property type="entry name" value="6PGL"/>
    <property type="match status" value="1"/>
</dbReference>
<dbReference type="OrthoDB" id="9810967at2"/>
<dbReference type="UniPathway" id="UPA00115">
    <property type="reaction ID" value="UER00409"/>
</dbReference>
<evidence type="ECO:0000313" key="10">
    <source>
        <dbReference type="Proteomes" id="UP000198131"/>
    </source>
</evidence>
<dbReference type="GO" id="GO:0006098">
    <property type="term" value="P:pentose-phosphate shunt"/>
    <property type="evidence" value="ECO:0007669"/>
    <property type="project" value="UniProtKB-UniPathway"/>
</dbReference>
<dbReference type="RefSeq" id="WP_088842021.1">
    <property type="nucleotide sequence ID" value="NZ_FYEW01000001.1"/>
</dbReference>
<comment type="catalytic activity">
    <reaction evidence="1 7">
        <text>6-phospho-D-glucono-1,5-lactone + H2O = 6-phospho-D-gluconate + H(+)</text>
        <dbReference type="Rhea" id="RHEA:12556"/>
        <dbReference type="ChEBI" id="CHEBI:15377"/>
        <dbReference type="ChEBI" id="CHEBI:15378"/>
        <dbReference type="ChEBI" id="CHEBI:57955"/>
        <dbReference type="ChEBI" id="CHEBI:58759"/>
        <dbReference type="EC" id="3.1.1.31"/>
    </reaction>
</comment>